<organism evidence="2 3">
    <name type="scientific">Echinimonas agarilytica</name>
    <dbReference type="NCBI Taxonomy" id="1215918"/>
    <lineage>
        <taxon>Bacteria</taxon>
        <taxon>Pseudomonadati</taxon>
        <taxon>Pseudomonadota</taxon>
        <taxon>Gammaproteobacteria</taxon>
        <taxon>Alteromonadales</taxon>
        <taxon>Echinimonadaceae</taxon>
        <taxon>Echinimonas</taxon>
    </lineage>
</organism>
<keyword evidence="1" id="KW-0472">Membrane</keyword>
<comment type="caution">
    <text evidence="2">The sequence shown here is derived from an EMBL/GenBank/DDBJ whole genome shotgun (WGS) entry which is preliminary data.</text>
</comment>
<gene>
    <name evidence="2" type="ORF">NAF29_10805</name>
</gene>
<name>A0AA42B7W1_9GAMM</name>
<keyword evidence="1" id="KW-1133">Transmembrane helix</keyword>
<feature type="transmembrane region" description="Helical" evidence="1">
    <location>
        <begin position="424"/>
        <end position="449"/>
    </location>
</feature>
<proteinExistence type="predicted"/>
<dbReference type="RefSeq" id="WP_251261575.1">
    <property type="nucleotide sequence ID" value="NZ_JAMQGP010000004.1"/>
</dbReference>
<dbReference type="EMBL" id="JAMQGP010000004">
    <property type="protein sequence ID" value="MCM2680154.1"/>
    <property type="molecule type" value="Genomic_DNA"/>
</dbReference>
<protein>
    <submittedName>
        <fullName evidence="2">Uncharacterized protein</fullName>
    </submittedName>
</protein>
<dbReference type="AlphaFoldDB" id="A0AA42B7W1"/>
<keyword evidence="1" id="KW-0812">Transmembrane</keyword>
<evidence type="ECO:0000313" key="2">
    <source>
        <dbReference type="EMBL" id="MCM2680154.1"/>
    </source>
</evidence>
<feature type="transmembrane region" description="Helical" evidence="1">
    <location>
        <begin position="382"/>
        <end position="404"/>
    </location>
</feature>
<reference evidence="2 3" key="1">
    <citation type="journal article" date="2013" name="Antonie Van Leeuwenhoek">
        <title>Echinimonas agarilytica gen. nov., sp. nov., a new gammaproteobacterium isolated from the sea urchin Strongylocentrotus intermedius.</title>
        <authorList>
            <person name="Nedashkovskaya O.I."/>
            <person name="Stenkova A.M."/>
            <person name="Zhukova N.V."/>
            <person name="Van Trappen S."/>
            <person name="Lee J.S."/>
            <person name="Kim S.B."/>
        </authorList>
    </citation>
    <scope>NUCLEOTIDE SEQUENCE [LARGE SCALE GENOMIC DNA]</scope>
    <source>
        <strain evidence="2 3">KMM 6351</strain>
    </source>
</reference>
<evidence type="ECO:0000256" key="1">
    <source>
        <dbReference type="SAM" id="Phobius"/>
    </source>
</evidence>
<accession>A0AA42B7W1</accession>
<evidence type="ECO:0000313" key="3">
    <source>
        <dbReference type="Proteomes" id="UP001165393"/>
    </source>
</evidence>
<dbReference type="Proteomes" id="UP001165393">
    <property type="component" value="Unassembled WGS sequence"/>
</dbReference>
<keyword evidence="3" id="KW-1185">Reference proteome</keyword>
<sequence length="452" mass="52904">MPQFRVMCVQPIEVSVEQYEHLITRKAHTKRMYDMCDGNSFRVEWLRRFRQHHSKFVNFRSLYASDMGRVSAKLLVDDLSEQRFFVGGQIDISGYLQPEKTVYDLMFDPRFFNFVIVYELSFDVPYSELEALLRADCEQVKHDDLYNTIRRLIVKEDDDSVLSQWGQRVAEQALNVVEDLAQAERKGRELKVAKITNNTGNITVFVDADASNEIVKELFLTCNAGAERIIGNRTTVRDTADVVYAFHGRFHTIISNDNRHYLRFAPIQFHIQFVWFYVRYYSEIMDLLNNHVMALNSRARIDSKRHVIDEYINKIELLKMHNENFKLAIESDNDDVYSKIESKWNIESSLNNAQSYVSFFKDYLERAYIRKAERASQRQNHILFVISCIQILGLVSIWSDYLGLSKLQQFVAKTGMQQNSGTEIVLHINTWLPMALFVSLIALVVFAYIKRD</sequence>